<name>A0ABV8EQI0_9BACT</name>
<dbReference type="Pfam" id="PF24390">
    <property type="entry name" value="PRTase-CE"/>
    <property type="match status" value="1"/>
</dbReference>
<dbReference type="InterPro" id="IPR056920">
    <property type="entry name" value="PRTase-CE"/>
</dbReference>
<dbReference type="RefSeq" id="WP_241293865.1">
    <property type="nucleotide sequence ID" value="NZ_JAKZGR010000005.1"/>
</dbReference>
<feature type="domain" description="PRTase-CE" evidence="1">
    <location>
        <begin position="37"/>
        <end position="265"/>
    </location>
</feature>
<protein>
    <recommendedName>
        <fullName evidence="1">PRTase-CE domain-containing protein</fullName>
    </recommendedName>
</protein>
<dbReference type="EMBL" id="JBHSAV010000057">
    <property type="protein sequence ID" value="MFC3977598.1"/>
    <property type="molecule type" value="Genomic_DNA"/>
</dbReference>
<dbReference type="Proteomes" id="UP001595766">
    <property type="component" value="Unassembled WGS sequence"/>
</dbReference>
<comment type="caution">
    <text evidence="2">The sequence shown here is derived from an EMBL/GenBank/DDBJ whole genome shotgun (WGS) entry which is preliminary data.</text>
</comment>
<gene>
    <name evidence="2" type="ORF">ACFOUP_14525</name>
</gene>
<reference evidence="3" key="1">
    <citation type="journal article" date="2019" name="Int. J. Syst. Evol. Microbiol.">
        <title>The Global Catalogue of Microorganisms (GCM) 10K type strain sequencing project: providing services to taxonomists for standard genome sequencing and annotation.</title>
        <authorList>
            <consortium name="The Broad Institute Genomics Platform"/>
            <consortium name="The Broad Institute Genome Sequencing Center for Infectious Disease"/>
            <person name="Wu L."/>
            <person name="Ma J."/>
        </authorList>
    </citation>
    <scope>NUCLEOTIDE SEQUENCE [LARGE SCALE GENOMIC DNA]</scope>
    <source>
        <strain evidence="3">CECT 8551</strain>
    </source>
</reference>
<evidence type="ECO:0000259" key="1">
    <source>
        <dbReference type="Pfam" id="PF24390"/>
    </source>
</evidence>
<evidence type="ECO:0000313" key="3">
    <source>
        <dbReference type="Proteomes" id="UP001595766"/>
    </source>
</evidence>
<accession>A0ABV8EQI0</accession>
<proteinExistence type="predicted"/>
<sequence length="281" mass="32758">MRKKKDEYHKLTNLYIKQKWLITKKDELKELIDFCDDVESKDLIFSLLERFSYLDNETLNLLLNDLSDYIINDTGFTENTTQLLSLTYDDEADSGQKILDNIKHPIFKKGWRSIKTVNTFGKSIKNYNSGKTEIVIIDEFIGSGKTLRNRVHYLNKNIKGTFKLKCCFIAGIKESIDELINDGIDIFCPLQLERGISEYYKGNELSKVEDLMLDLELKLAQFINEKELYDYSFGYGGAEALYTMEGCNGNTPNSVFPIFWWLKDKEEKERKTVLTRFEIGF</sequence>
<evidence type="ECO:0000313" key="2">
    <source>
        <dbReference type="EMBL" id="MFC3977598.1"/>
    </source>
</evidence>
<organism evidence="2 3">
    <name type="scientific">Belliella kenyensis</name>
    <dbReference type="NCBI Taxonomy" id="1472724"/>
    <lineage>
        <taxon>Bacteria</taxon>
        <taxon>Pseudomonadati</taxon>
        <taxon>Bacteroidota</taxon>
        <taxon>Cytophagia</taxon>
        <taxon>Cytophagales</taxon>
        <taxon>Cyclobacteriaceae</taxon>
        <taxon>Belliella</taxon>
    </lineage>
</organism>
<keyword evidence="3" id="KW-1185">Reference proteome</keyword>